<dbReference type="InterPro" id="IPR021276">
    <property type="entry name" value="DUF2855"/>
</dbReference>
<proteinExistence type="predicted"/>
<sequence length="412" mass="44663">MSEAHAIQIISKADFTAQSLTPAPSPSTTLTAPSSVRIQTRLISLTTNTFTYAKLGGNPLLAWWNVWPLPATVSPDTHCRISAWGYSEVVESTVPSLPVGTELFGYQPIGTRVEEIQLIEGNVPGDYDVVLPDDGLRKGLNPIYNRYHVFGDESNESKGLRALFYALWQTGWMLNQHVFAWEGGFKPSHPFGAAGGDGWDAKKADIKGAVVILLAPSGKTGLSFAHELRKGRPEGEQPEKVIGVGSEKSKGFSESTGLFDEVLLYEQVEDIERIAKQGQKIVLVNFAARGQAADTWASALDEKFGEDNVTVLLVGADPSATRPPVLYGKAMDPTSNVYQVHAGLIREKGIANLGSAEAYYNAQNAAWDRFAGDGAIPAIEIKWEKGLEKYKAGWQALADGHYGPETGLVFEL</sequence>
<evidence type="ECO:0000313" key="1">
    <source>
        <dbReference type="EMBL" id="KAK4639898.1"/>
    </source>
</evidence>
<organism evidence="1 2">
    <name type="scientific">Podospora bellae-mahoneyi</name>
    <dbReference type="NCBI Taxonomy" id="2093777"/>
    <lineage>
        <taxon>Eukaryota</taxon>
        <taxon>Fungi</taxon>
        <taxon>Dikarya</taxon>
        <taxon>Ascomycota</taxon>
        <taxon>Pezizomycotina</taxon>
        <taxon>Sordariomycetes</taxon>
        <taxon>Sordariomycetidae</taxon>
        <taxon>Sordariales</taxon>
        <taxon>Podosporaceae</taxon>
        <taxon>Podospora</taxon>
    </lineage>
</organism>
<comment type="caution">
    <text evidence="1">The sequence shown here is derived from an EMBL/GenBank/DDBJ whole genome shotgun (WGS) entry which is preliminary data.</text>
</comment>
<dbReference type="GeneID" id="87901158"/>
<dbReference type="RefSeq" id="XP_062728874.1">
    <property type="nucleotide sequence ID" value="XM_062881676.1"/>
</dbReference>
<dbReference type="Proteomes" id="UP001322138">
    <property type="component" value="Unassembled WGS sequence"/>
</dbReference>
<dbReference type="Pfam" id="PF11017">
    <property type="entry name" value="DUF2855"/>
    <property type="match status" value="1"/>
</dbReference>
<evidence type="ECO:0000313" key="2">
    <source>
        <dbReference type="Proteomes" id="UP001322138"/>
    </source>
</evidence>
<reference evidence="1 2" key="1">
    <citation type="journal article" date="2023" name="bioRxiv">
        <title>High-quality genome assemblies of four members of thePodospora anserinaspecies complex.</title>
        <authorList>
            <person name="Ament-Velasquez S.L."/>
            <person name="Vogan A.A."/>
            <person name="Wallerman O."/>
            <person name="Hartmann F."/>
            <person name="Gautier V."/>
            <person name="Silar P."/>
            <person name="Giraud T."/>
            <person name="Johannesson H."/>
        </authorList>
    </citation>
    <scope>NUCLEOTIDE SEQUENCE [LARGE SCALE GENOMIC DNA]</scope>
    <source>
        <strain evidence="1 2">CBS 112042</strain>
    </source>
</reference>
<keyword evidence="2" id="KW-1185">Reference proteome</keyword>
<dbReference type="EMBL" id="JAFFGZ010000009">
    <property type="protein sequence ID" value="KAK4639898.1"/>
    <property type="molecule type" value="Genomic_DNA"/>
</dbReference>
<gene>
    <name evidence="1" type="ORF">QC761_700850</name>
</gene>
<name>A0ABR0F944_9PEZI</name>
<protein>
    <submittedName>
        <fullName evidence="1">Uncharacterized protein</fullName>
    </submittedName>
</protein>
<accession>A0ABR0F944</accession>